<feature type="domain" description="Alpha-D-phosphohexomutase alpha/beta/alpha" evidence="12">
    <location>
        <begin position="326"/>
        <end position="432"/>
    </location>
</feature>
<gene>
    <name evidence="13" type="ORF">GpartN1_g5479.t1</name>
</gene>
<comment type="caution">
    <text evidence="13">The sequence shown here is derived from an EMBL/GenBank/DDBJ whole genome shotgun (WGS) entry which is preliminary data.</text>
</comment>
<keyword evidence="7 9" id="KW-0460">Magnesium</keyword>
<evidence type="ECO:0000256" key="6">
    <source>
        <dbReference type="ARBA" id="ARBA00022723"/>
    </source>
</evidence>
<dbReference type="EC" id="5.4.2.2" evidence="4"/>
<proteinExistence type="inferred from homology"/>
<reference evidence="13" key="2">
    <citation type="submission" date="2022-01" db="EMBL/GenBank/DDBJ databases">
        <authorList>
            <person name="Hirooka S."/>
            <person name="Miyagishima S.Y."/>
        </authorList>
    </citation>
    <scope>NUCLEOTIDE SEQUENCE</scope>
    <source>
        <strain evidence="13">NBRC 102759</strain>
    </source>
</reference>
<dbReference type="AlphaFoldDB" id="A0A9C7USD7"/>
<keyword evidence="14" id="KW-1185">Reference proteome</keyword>
<evidence type="ECO:0000256" key="1">
    <source>
        <dbReference type="ARBA" id="ARBA00000443"/>
    </source>
</evidence>
<comment type="cofactor">
    <cofactor evidence="2">
        <name>Mg(2+)</name>
        <dbReference type="ChEBI" id="CHEBI:18420"/>
    </cofactor>
</comment>
<dbReference type="Gene3D" id="3.30.310.50">
    <property type="entry name" value="Alpha-D-phosphohexomutase, C-terminal domain"/>
    <property type="match status" value="1"/>
</dbReference>
<dbReference type="OrthoDB" id="2291at2759"/>
<evidence type="ECO:0000313" key="14">
    <source>
        <dbReference type="Proteomes" id="UP001061958"/>
    </source>
</evidence>
<name>A0A9C7USD7_9RHOD</name>
<reference evidence="13" key="1">
    <citation type="journal article" date="2022" name="Proc. Natl. Acad. Sci. U.S.A.">
        <title>Life cycle and functional genomics of the unicellular red alga Galdieria for elucidating algal and plant evolution and industrial use.</title>
        <authorList>
            <person name="Hirooka S."/>
            <person name="Itabashi T."/>
            <person name="Ichinose T.M."/>
            <person name="Onuma R."/>
            <person name="Fujiwara T."/>
            <person name="Yamashita S."/>
            <person name="Jong L.W."/>
            <person name="Tomita R."/>
            <person name="Iwane A.H."/>
            <person name="Miyagishima S.Y."/>
        </authorList>
    </citation>
    <scope>NUCLEOTIDE SEQUENCE</scope>
    <source>
        <strain evidence="13">NBRC 102759</strain>
    </source>
</reference>
<dbReference type="Proteomes" id="UP001061958">
    <property type="component" value="Unassembled WGS sequence"/>
</dbReference>
<sequence length="586" mass="65933">MSNYSHMFKVVRFPTTPSKDQKPGTSGLRKKVSIFRQQQYLANFVQSMFDSLPDIQGKTLVLGGDGRFYNSKAIRIITRMAAANGVGKLLIGKDGLLSTPAVSAIIRQRKLYGGIILTASHNPGGADEDFGIKYNVSNGGPALENLTNQFYENSQRISSYQIAMHIDYPDQEDPFENTLRRIHQQGISDTYTCQETGNTFEIEIISSVDDYLHLMKNLFDFNQLKQFASRSDFSMLLNSMNGVTGIYTRRIFVEELGLPKEYLMNDTPKEDFGGHHPDPNLTYAHDLVELCDPKKNKRAPVFAAAFDGDGDRCMILGTGFFVSPADSLAVIAANADCIPHFRSQKLKGVARSMPTAAAVDFVAEKLNISCYETPTGWKFFGNLMDADLAQICGEESFGLGSNHIREKDGIFTALCWLSIISSKNEKQTIGSLISVEKIVMQHWETFGRNFFSRYDYDHCKAPAVSKLLEHVRELQTQTMKQGGQLLDYPVKLRLADSFTYIDPVDHSKTENQGYRFVFEDNSRFVLRLSGTSSSDVTIRMYFERYTKDVSLFDHPVEQVLRPVIDIALKSLKIEQILEKSQPDVIT</sequence>
<evidence type="ECO:0000256" key="4">
    <source>
        <dbReference type="ARBA" id="ARBA00012728"/>
    </source>
</evidence>
<dbReference type="InterPro" id="IPR045244">
    <property type="entry name" value="PGM"/>
</dbReference>
<accession>A0A9C7USD7</accession>
<evidence type="ECO:0000256" key="9">
    <source>
        <dbReference type="RuleBase" id="RU004326"/>
    </source>
</evidence>
<evidence type="ECO:0000256" key="3">
    <source>
        <dbReference type="ARBA" id="ARBA00010231"/>
    </source>
</evidence>
<evidence type="ECO:0000259" key="10">
    <source>
        <dbReference type="Pfam" id="PF02878"/>
    </source>
</evidence>
<dbReference type="SUPFAM" id="SSF53738">
    <property type="entry name" value="Phosphoglucomutase, first 3 domains"/>
    <property type="match status" value="3"/>
</dbReference>
<dbReference type="PRINTS" id="PR00509">
    <property type="entry name" value="PGMPMM"/>
</dbReference>
<dbReference type="GO" id="GO:0005829">
    <property type="term" value="C:cytosol"/>
    <property type="evidence" value="ECO:0007669"/>
    <property type="project" value="TreeGrafter"/>
</dbReference>
<protein>
    <recommendedName>
        <fullName evidence="4">phosphoglucomutase (alpha-D-glucose-1,6-bisphosphate-dependent)</fullName>
        <ecNumber evidence="4">5.4.2.2</ecNumber>
    </recommendedName>
</protein>
<evidence type="ECO:0000256" key="8">
    <source>
        <dbReference type="ARBA" id="ARBA00023235"/>
    </source>
</evidence>
<dbReference type="GO" id="GO:0005975">
    <property type="term" value="P:carbohydrate metabolic process"/>
    <property type="evidence" value="ECO:0007669"/>
    <property type="project" value="InterPro"/>
</dbReference>
<dbReference type="PROSITE" id="PS00710">
    <property type="entry name" value="PGM_PMM"/>
    <property type="match status" value="1"/>
</dbReference>
<evidence type="ECO:0000256" key="2">
    <source>
        <dbReference type="ARBA" id="ARBA00001946"/>
    </source>
</evidence>
<evidence type="ECO:0000259" key="12">
    <source>
        <dbReference type="Pfam" id="PF02880"/>
    </source>
</evidence>
<dbReference type="Pfam" id="PF02880">
    <property type="entry name" value="PGM_PMM_III"/>
    <property type="match status" value="1"/>
</dbReference>
<dbReference type="FunFam" id="3.40.120.10:FF:000005">
    <property type="entry name" value="Phosphoglucomutase 5"/>
    <property type="match status" value="1"/>
</dbReference>
<dbReference type="PANTHER" id="PTHR22573:SF2">
    <property type="entry name" value="PHOSPHOGLUCOMUTASE"/>
    <property type="match status" value="1"/>
</dbReference>
<dbReference type="InterPro" id="IPR005845">
    <property type="entry name" value="A-D-PHexomutase_a/b/a-II"/>
</dbReference>
<evidence type="ECO:0000259" key="11">
    <source>
        <dbReference type="Pfam" id="PF02879"/>
    </source>
</evidence>
<comment type="similarity">
    <text evidence="3 9">Belongs to the phosphohexose mutase family.</text>
</comment>
<dbReference type="PANTHER" id="PTHR22573">
    <property type="entry name" value="PHOSPHOHEXOMUTASE FAMILY MEMBER"/>
    <property type="match status" value="1"/>
</dbReference>
<keyword evidence="6 9" id="KW-0479">Metal-binding</keyword>
<feature type="domain" description="Alpha-D-phosphohexomutase alpha/beta/alpha" evidence="11">
    <location>
        <begin position="210"/>
        <end position="316"/>
    </location>
</feature>
<dbReference type="GO" id="GO:0004614">
    <property type="term" value="F:phosphoglucomutase activity"/>
    <property type="evidence" value="ECO:0007669"/>
    <property type="project" value="UniProtKB-EC"/>
</dbReference>
<dbReference type="GO" id="GO:0000287">
    <property type="term" value="F:magnesium ion binding"/>
    <property type="evidence" value="ECO:0007669"/>
    <property type="project" value="InterPro"/>
</dbReference>
<evidence type="ECO:0000256" key="5">
    <source>
        <dbReference type="ARBA" id="ARBA00022553"/>
    </source>
</evidence>
<dbReference type="NCBIfam" id="NF005737">
    <property type="entry name" value="PRK07564.1-1"/>
    <property type="match status" value="1"/>
</dbReference>
<dbReference type="Pfam" id="PF24947">
    <property type="entry name" value="PGM1_C_vert_fung"/>
    <property type="match status" value="1"/>
</dbReference>
<dbReference type="SUPFAM" id="SSF55957">
    <property type="entry name" value="Phosphoglucomutase, C-terminal domain"/>
    <property type="match status" value="1"/>
</dbReference>
<dbReference type="FunFam" id="3.30.310.50:FF:000002">
    <property type="entry name" value="Phosphoglucomutase 5"/>
    <property type="match status" value="1"/>
</dbReference>
<dbReference type="InterPro" id="IPR005846">
    <property type="entry name" value="A-D-PHexomutase_a/b/a-III"/>
</dbReference>
<dbReference type="InterPro" id="IPR005841">
    <property type="entry name" value="Alpha-D-phosphohexomutase_SF"/>
</dbReference>
<comment type="catalytic activity">
    <reaction evidence="1">
        <text>alpha-D-glucose 1-phosphate = alpha-D-glucose 6-phosphate</text>
        <dbReference type="Rhea" id="RHEA:23536"/>
        <dbReference type="ChEBI" id="CHEBI:58225"/>
        <dbReference type="ChEBI" id="CHEBI:58601"/>
        <dbReference type="EC" id="5.4.2.2"/>
    </reaction>
</comment>
<evidence type="ECO:0000313" key="13">
    <source>
        <dbReference type="EMBL" id="GJQ13688.1"/>
    </source>
</evidence>
<dbReference type="InterPro" id="IPR005844">
    <property type="entry name" value="A-D-PHexomutase_a/b/a-I"/>
</dbReference>
<dbReference type="InterPro" id="IPR036900">
    <property type="entry name" value="A-D-PHexomutase_C_sf"/>
</dbReference>
<dbReference type="InterPro" id="IPR016055">
    <property type="entry name" value="A-D-PHexomutase_a/b/a-I/II/III"/>
</dbReference>
<dbReference type="FunFam" id="3.40.120.10:FF:000004">
    <property type="entry name" value="Phosphoglucomutase 5"/>
    <property type="match status" value="1"/>
</dbReference>
<feature type="domain" description="Alpha-D-phosphohexomutase alpha/beta/alpha" evidence="10">
    <location>
        <begin position="21"/>
        <end position="160"/>
    </location>
</feature>
<dbReference type="Pfam" id="PF02879">
    <property type="entry name" value="PGM_PMM_II"/>
    <property type="match status" value="1"/>
</dbReference>
<keyword evidence="5" id="KW-0597">Phosphoprotein</keyword>
<organism evidence="13 14">
    <name type="scientific">Galdieria partita</name>
    <dbReference type="NCBI Taxonomy" id="83374"/>
    <lineage>
        <taxon>Eukaryota</taxon>
        <taxon>Rhodophyta</taxon>
        <taxon>Bangiophyceae</taxon>
        <taxon>Galdieriales</taxon>
        <taxon>Galdieriaceae</taxon>
        <taxon>Galdieria</taxon>
    </lineage>
</organism>
<dbReference type="Pfam" id="PF02878">
    <property type="entry name" value="PGM_PMM_I"/>
    <property type="match status" value="1"/>
</dbReference>
<dbReference type="InterPro" id="IPR016066">
    <property type="entry name" value="A-D-PHexomutase_CS"/>
</dbReference>
<dbReference type="EMBL" id="BQMJ01000046">
    <property type="protein sequence ID" value="GJQ13688.1"/>
    <property type="molecule type" value="Genomic_DNA"/>
</dbReference>
<evidence type="ECO:0000256" key="7">
    <source>
        <dbReference type="ARBA" id="ARBA00022842"/>
    </source>
</evidence>
<keyword evidence="8" id="KW-0413">Isomerase</keyword>
<dbReference type="Gene3D" id="3.40.120.10">
    <property type="entry name" value="Alpha-D-Glucose-1,6-Bisphosphate, subunit A, domain 3"/>
    <property type="match status" value="3"/>
</dbReference>